<name>A0ABQ5AR87_9ASTR</name>
<accession>A0ABQ5AR87</accession>
<reference evidence="1" key="2">
    <citation type="submission" date="2022-01" db="EMBL/GenBank/DDBJ databases">
        <authorList>
            <person name="Yamashiro T."/>
            <person name="Shiraishi A."/>
            <person name="Satake H."/>
            <person name="Nakayama K."/>
        </authorList>
    </citation>
    <scope>NUCLEOTIDE SEQUENCE</scope>
</reference>
<keyword evidence="2" id="KW-1185">Reference proteome</keyword>
<comment type="caution">
    <text evidence="1">The sequence shown here is derived from an EMBL/GenBank/DDBJ whole genome shotgun (WGS) entry which is preliminary data.</text>
</comment>
<proteinExistence type="predicted"/>
<dbReference type="Proteomes" id="UP001151760">
    <property type="component" value="Unassembled WGS sequence"/>
</dbReference>
<evidence type="ECO:0000313" key="1">
    <source>
        <dbReference type="EMBL" id="GJT05180.1"/>
    </source>
</evidence>
<reference evidence="1" key="1">
    <citation type="journal article" date="2022" name="Int. J. Mol. Sci.">
        <title>Draft Genome of Tanacetum Coccineum: Genomic Comparison of Closely Related Tanacetum-Family Plants.</title>
        <authorList>
            <person name="Yamashiro T."/>
            <person name="Shiraishi A."/>
            <person name="Nakayama K."/>
            <person name="Satake H."/>
        </authorList>
    </citation>
    <scope>NUCLEOTIDE SEQUENCE</scope>
</reference>
<sequence>MNTLTLHQLLFLQFKKLACFQELIVLLIYSWVNSIDQDAHQQVDGTKESSIAQCIRDPSPLLDTPEVTSKQAMIELSWIDAMQEEIHEFKRLGVWELVSCPDNVFLIKLKWIYKVNTDELVGLMQLRSRGVSGPLAVCTSGKRTQFLGDKLVSGRKEQKEHWHIEYRGDLTFLIDSLAEKALSRETLKRLAEETDE</sequence>
<organism evidence="1 2">
    <name type="scientific">Tanacetum coccineum</name>
    <dbReference type="NCBI Taxonomy" id="301880"/>
    <lineage>
        <taxon>Eukaryota</taxon>
        <taxon>Viridiplantae</taxon>
        <taxon>Streptophyta</taxon>
        <taxon>Embryophyta</taxon>
        <taxon>Tracheophyta</taxon>
        <taxon>Spermatophyta</taxon>
        <taxon>Magnoliopsida</taxon>
        <taxon>eudicotyledons</taxon>
        <taxon>Gunneridae</taxon>
        <taxon>Pentapetalae</taxon>
        <taxon>asterids</taxon>
        <taxon>campanulids</taxon>
        <taxon>Asterales</taxon>
        <taxon>Asteraceae</taxon>
        <taxon>Asteroideae</taxon>
        <taxon>Anthemideae</taxon>
        <taxon>Anthemidinae</taxon>
        <taxon>Tanacetum</taxon>
    </lineage>
</organism>
<gene>
    <name evidence="1" type="ORF">Tco_0839642</name>
</gene>
<evidence type="ECO:0000313" key="2">
    <source>
        <dbReference type="Proteomes" id="UP001151760"/>
    </source>
</evidence>
<dbReference type="EMBL" id="BQNB010012567">
    <property type="protein sequence ID" value="GJT05180.1"/>
    <property type="molecule type" value="Genomic_DNA"/>
</dbReference>
<protein>
    <submittedName>
        <fullName evidence="1">Uncharacterized protein</fullName>
    </submittedName>
</protein>